<dbReference type="AlphaFoldDB" id="A0A1A9WWQ6"/>
<evidence type="ECO:0000256" key="3">
    <source>
        <dbReference type="ARBA" id="ARBA00022771"/>
    </source>
</evidence>
<dbReference type="GO" id="GO:0000977">
    <property type="term" value="F:RNA polymerase II transcription regulatory region sequence-specific DNA binding"/>
    <property type="evidence" value="ECO:0007669"/>
    <property type="project" value="TreeGrafter"/>
</dbReference>
<evidence type="ECO:0000259" key="6">
    <source>
        <dbReference type="PROSITE" id="PS50157"/>
    </source>
</evidence>
<evidence type="ECO:0000256" key="2">
    <source>
        <dbReference type="ARBA" id="ARBA00022737"/>
    </source>
</evidence>
<sequence>MSEFTDEIISTQIIEIDNDDRELISFSEGEEDEAKLTNQKDCLNSLVEFVGLDTESMDMAGVLADDLANHNLILSECLDENEQMTEIYHCYECKTEFASVHDFVEAHPGIAEDEVNSENVKEFEDKHALNTLNNLVIIGEEQTNHPDYVKEEIHEELETDSSECVTKNDIDGMNTDTEGYFCYDCQQIFPNLTIAEQHECALNKQNSAQSYEKEAVEKTDFTCAHCQQSCDSYDELLNHAFKCELKKADALNNSFCCDICGKTFATLRSLNVHKRVHKHTNLLLESNDDSAVTMSNNAICEICNTQFSSPKNLKLHMKIHNKRATKTIQDALPAGAQSEYGDLNLFYCEICNKSFDQNLLAIHKNMHQNVLEYNCSKCNRQFDTLASYEMHTQMHAENSAGRKTFSKDSQATKQIETGRTKFPCQYCGREFPRPYEKVKHERIHTGEKPYGCEVCGKTFRVSYSLTLHLRTHTDIRPYVCTVCNKRFKSQSVYVHHLNTHETERPYKCDMCPKAFRTSVQLCGHKNSHRKPFTCTECNRPFATLYAVKVHMKTHSNGSEILNKGSKNQCNICGATYVRVFALRCHLKTQHGVDVKNLQSSNEAETLLPVCDEISLMEENIMADEMDVTPENAEFIEIQNATRAIAKTDDLTLDEIEMNKSFY</sequence>
<reference evidence="7" key="2">
    <citation type="submission" date="2020-05" db="UniProtKB">
        <authorList>
            <consortium name="EnsemblMetazoa"/>
        </authorList>
    </citation>
    <scope>IDENTIFICATION</scope>
    <source>
        <strain evidence="7">IAEA</strain>
    </source>
</reference>
<accession>A0A1A9WWQ6</accession>
<dbReference type="FunFam" id="3.30.160.60:FF:000446">
    <property type="entry name" value="Zinc finger protein"/>
    <property type="match status" value="2"/>
</dbReference>
<keyword evidence="8" id="KW-1185">Reference proteome</keyword>
<keyword evidence="4" id="KW-0862">Zinc</keyword>
<evidence type="ECO:0000313" key="7">
    <source>
        <dbReference type="EnsemblMetazoa" id="GBRI035209-PA"/>
    </source>
</evidence>
<dbReference type="GO" id="GO:0000981">
    <property type="term" value="F:DNA-binding transcription factor activity, RNA polymerase II-specific"/>
    <property type="evidence" value="ECO:0007669"/>
    <property type="project" value="TreeGrafter"/>
</dbReference>
<dbReference type="EnsemblMetazoa" id="GBRI035209-RA">
    <property type="protein sequence ID" value="GBRI035209-PA"/>
    <property type="gene ID" value="GBRI035209"/>
</dbReference>
<dbReference type="PANTHER" id="PTHR24409:SF295">
    <property type="entry name" value="AZ2-RELATED"/>
    <property type="match status" value="1"/>
</dbReference>
<feature type="domain" description="C2H2-type" evidence="6">
    <location>
        <begin position="298"/>
        <end position="325"/>
    </location>
</feature>
<dbReference type="InterPro" id="IPR036236">
    <property type="entry name" value="Znf_C2H2_sf"/>
</dbReference>
<dbReference type="Pfam" id="PF13912">
    <property type="entry name" value="zf-C2H2_6"/>
    <property type="match status" value="1"/>
</dbReference>
<protein>
    <recommendedName>
        <fullName evidence="6">C2H2-type domain-containing protein</fullName>
    </recommendedName>
</protein>
<keyword evidence="2" id="KW-0677">Repeat</keyword>
<dbReference type="GO" id="GO:0003682">
    <property type="term" value="F:chromatin binding"/>
    <property type="evidence" value="ECO:0007669"/>
    <property type="project" value="UniProtKB-ARBA"/>
</dbReference>
<dbReference type="FunFam" id="3.30.160.60:FF:000690">
    <property type="entry name" value="Zinc finger protein 354C"/>
    <property type="match status" value="1"/>
</dbReference>
<feature type="domain" description="C2H2-type" evidence="6">
    <location>
        <begin position="373"/>
        <end position="400"/>
    </location>
</feature>
<dbReference type="GO" id="GO:0005634">
    <property type="term" value="C:nucleus"/>
    <property type="evidence" value="ECO:0007669"/>
    <property type="project" value="UniProtKB-ARBA"/>
</dbReference>
<proteinExistence type="predicted"/>
<dbReference type="Pfam" id="PF00096">
    <property type="entry name" value="zf-C2H2"/>
    <property type="match status" value="6"/>
</dbReference>
<feature type="domain" description="C2H2-type" evidence="6">
    <location>
        <begin position="506"/>
        <end position="528"/>
    </location>
</feature>
<feature type="domain" description="C2H2-type" evidence="6">
    <location>
        <begin position="478"/>
        <end position="505"/>
    </location>
</feature>
<dbReference type="VEuPathDB" id="VectorBase:GBRI035209"/>
<evidence type="ECO:0000256" key="1">
    <source>
        <dbReference type="ARBA" id="ARBA00022723"/>
    </source>
</evidence>
<feature type="domain" description="C2H2-type" evidence="6">
    <location>
        <begin position="422"/>
        <end position="449"/>
    </location>
</feature>
<dbReference type="Proteomes" id="UP000091820">
    <property type="component" value="Unassembled WGS sequence"/>
</dbReference>
<organism evidence="7 8">
    <name type="scientific">Glossina brevipalpis</name>
    <dbReference type="NCBI Taxonomy" id="37001"/>
    <lineage>
        <taxon>Eukaryota</taxon>
        <taxon>Metazoa</taxon>
        <taxon>Ecdysozoa</taxon>
        <taxon>Arthropoda</taxon>
        <taxon>Hexapoda</taxon>
        <taxon>Insecta</taxon>
        <taxon>Pterygota</taxon>
        <taxon>Neoptera</taxon>
        <taxon>Endopterygota</taxon>
        <taxon>Diptera</taxon>
        <taxon>Brachycera</taxon>
        <taxon>Muscomorpha</taxon>
        <taxon>Hippoboscoidea</taxon>
        <taxon>Glossinidae</taxon>
        <taxon>Glossina</taxon>
    </lineage>
</organism>
<evidence type="ECO:0000313" key="8">
    <source>
        <dbReference type="Proteomes" id="UP000091820"/>
    </source>
</evidence>
<dbReference type="PROSITE" id="PS00028">
    <property type="entry name" value="ZINC_FINGER_C2H2_1"/>
    <property type="match status" value="7"/>
</dbReference>
<dbReference type="SUPFAM" id="SSF57667">
    <property type="entry name" value="beta-beta-alpha zinc fingers"/>
    <property type="match status" value="5"/>
</dbReference>
<dbReference type="InterPro" id="IPR013087">
    <property type="entry name" value="Znf_C2H2_type"/>
</dbReference>
<dbReference type="STRING" id="37001.A0A1A9WWQ6"/>
<dbReference type="GO" id="GO:0000785">
    <property type="term" value="C:chromatin"/>
    <property type="evidence" value="ECO:0007669"/>
    <property type="project" value="UniProtKB-ARBA"/>
</dbReference>
<evidence type="ECO:0000256" key="5">
    <source>
        <dbReference type="PROSITE-ProRule" id="PRU00042"/>
    </source>
</evidence>
<dbReference type="Gene3D" id="3.30.160.60">
    <property type="entry name" value="Classic Zinc Finger"/>
    <property type="match status" value="8"/>
</dbReference>
<feature type="domain" description="C2H2-type" evidence="6">
    <location>
        <begin position="532"/>
        <end position="559"/>
    </location>
</feature>
<reference evidence="8" key="1">
    <citation type="submission" date="2014-03" db="EMBL/GenBank/DDBJ databases">
        <authorList>
            <person name="Aksoy S."/>
            <person name="Warren W."/>
            <person name="Wilson R.K."/>
        </authorList>
    </citation>
    <scope>NUCLEOTIDE SEQUENCE [LARGE SCALE GENOMIC DNA]</scope>
    <source>
        <strain evidence="8">IAEA</strain>
    </source>
</reference>
<keyword evidence="3 5" id="KW-0863">Zinc-finger</keyword>
<feature type="domain" description="C2H2-type" evidence="6">
    <location>
        <begin position="450"/>
        <end position="477"/>
    </location>
</feature>
<dbReference type="PANTHER" id="PTHR24409">
    <property type="entry name" value="ZINC FINGER PROTEIN 142"/>
    <property type="match status" value="1"/>
</dbReference>
<dbReference type="GO" id="GO:0040029">
    <property type="term" value="P:epigenetic regulation of gene expression"/>
    <property type="evidence" value="ECO:0007669"/>
    <property type="project" value="UniProtKB-ARBA"/>
</dbReference>
<dbReference type="PROSITE" id="PS50157">
    <property type="entry name" value="ZINC_FINGER_C2H2_2"/>
    <property type="match status" value="8"/>
</dbReference>
<keyword evidence="1" id="KW-0479">Metal-binding</keyword>
<name>A0A1A9WWQ6_9MUSC</name>
<dbReference type="GO" id="GO:0008270">
    <property type="term" value="F:zinc ion binding"/>
    <property type="evidence" value="ECO:0007669"/>
    <property type="project" value="UniProtKB-KW"/>
</dbReference>
<evidence type="ECO:0000256" key="4">
    <source>
        <dbReference type="ARBA" id="ARBA00022833"/>
    </source>
</evidence>
<feature type="domain" description="C2H2-type" evidence="6">
    <location>
        <begin position="255"/>
        <end position="277"/>
    </location>
</feature>
<dbReference type="SMART" id="SM00355">
    <property type="entry name" value="ZnF_C2H2"/>
    <property type="match status" value="11"/>
</dbReference>